<protein>
    <recommendedName>
        <fullName evidence="5">Acetyltransferase (GNAT) family protein</fullName>
    </recommendedName>
</protein>
<accession>A0ABN2R123</accession>
<dbReference type="Pfam" id="PF00583">
    <property type="entry name" value="Acetyltransf_1"/>
    <property type="match status" value="1"/>
</dbReference>
<dbReference type="EMBL" id="BAAANN010000013">
    <property type="protein sequence ID" value="GAA1961692.1"/>
    <property type="molecule type" value="Genomic_DNA"/>
</dbReference>
<evidence type="ECO:0000259" key="1">
    <source>
        <dbReference type="Pfam" id="PF00583"/>
    </source>
</evidence>
<organism evidence="3 4">
    <name type="scientific">Amycolatopsis minnesotensis</name>
    <dbReference type="NCBI Taxonomy" id="337894"/>
    <lineage>
        <taxon>Bacteria</taxon>
        <taxon>Bacillati</taxon>
        <taxon>Actinomycetota</taxon>
        <taxon>Actinomycetes</taxon>
        <taxon>Pseudonocardiales</taxon>
        <taxon>Pseudonocardiaceae</taxon>
        <taxon>Amycolatopsis</taxon>
    </lineage>
</organism>
<evidence type="ECO:0008006" key="5">
    <source>
        <dbReference type="Google" id="ProtNLM"/>
    </source>
</evidence>
<evidence type="ECO:0000313" key="4">
    <source>
        <dbReference type="Proteomes" id="UP001501116"/>
    </source>
</evidence>
<keyword evidence="4" id="KW-1185">Reference proteome</keyword>
<dbReference type="Gene3D" id="3.40.630.30">
    <property type="match status" value="1"/>
</dbReference>
<reference evidence="3 4" key="1">
    <citation type="journal article" date="2019" name="Int. J. Syst. Evol. Microbiol.">
        <title>The Global Catalogue of Microorganisms (GCM) 10K type strain sequencing project: providing services to taxonomists for standard genome sequencing and annotation.</title>
        <authorList>
            <consortium name="The Broad Institute Genomics Platform"/>
            <consortium name="The Broad Institute Genome Sequencing Center for Infectious Disease"/>
            <person name="Wu L."/>
            <person name="Ma J."/>
        </authorList>
    </citation>
    <scope>NUCLEOTIDE SEQUENCE [LARGE SCALE GENOMIC DNA]</scope>
    <source>
        <strain evidence="3 4">JCM 14545</strain>
    </source>
</reference>
<feature type="domain" description="N-acetyltransferase" evidence="1">
    <location>
        <begin position="85"/>
        <end position="139"/>
    </location>
</feature>
<dbReference type="Proteomes" id="UP001501116">
    <property type="component" value="Unassembled WGS sequence"/>
</dbReference>
<dbReference type="SUPFAM" id="SSF55729">
    <property type="entry name" value="Acyl-CoA N-acyltransferases (Nat)"/>
    <property type="match status" value="1"/>
</dbReference>
<dbReference type="Pfam" id="PF14192">
    <property type="entry name" value="DUF4314"/>
    <property type="match status" value="1"/>
</dbReference>
<gene>
    <name evidence="3" type="ORF">GCM10009754_35890</name>
</gene>
<evidence type="ECO:0000259" key="2">
    <source>
        <dbReference type="Pfam" id="PF14192"/>
    </source>
</evidence>
<sequence>MDDTTHTFLRRTSLHCPIPYGTRVRVTGVLERDPGPLPVGAKGTVVGGNGGQLWMKWDNGRSLSLLVDEDPYEVIGAHVGEFVRLVRENVPELEDLHLHREAAGHLVLDMIRIHRDQRGRGLGERTMRLLVEWADFHGLVLAASACPEDEPPWTKVGRHSYWLGRHGFRLTERGNSTIGERYYRLPKGQRP</sequence>
<dbReference type="InterPro" id="IPR000182">
    <property type="entry name" value="GNAT_dom"/>
</dbReference>
<feature type="domain" description="DUF4314" evidence="2">
    <location>
        <begin position="19"/>
        <end position="74"/>
    </location>
</feature>
<evidence type="ECO:0000313" key="3">
    <source>
        <dbReference type="EMBL" id="GAA1961692.1"/>
    </source>
</evidence>
<dbReference type="RefSeq" id="WP_344419462.1">
    <property type="nucleotide sequence ID" value="NZ_BAAANN010000013.1"/>
</dbReference>
<dbReference type="CDD" id="cd04301">
    <property type="entry name" value="NAT_SF"/>
    <property type="match status" value="1"/>
</dbReference>
<dbReference type="InterPro" id="IPR016181">
    <property type="entry name" value="Acyl_CoA_acyltransferase"/>
</dbReference>
<name>A0ABN2R123_9PSEU</name>
<dbReference type="InterPro" id="IPR025463">
    <property type="entry name" value="DUF4314"/>
</dbReference>
<proteinExistence type="predicted"/>
<comment type="caution">
    <text evidence="3">The sequence shown here is derived from an EMBL/GenBank/DDBJ whole genome shotgun (WGS) entry which is preliminary data.</text>
</comment>